<reference evidence="9" key="1">
    <citation type="journal article" date="2020" name="Stud. Mycol.">
        <title>101 Dothideomycetes genomes: a test case for predicting lifestyles and emergence of pathogens.</title>
        <authorList>
            <person name="Haridas S."/>
            <person name="Albert R."/>
            <person name="Binder M."/>
            <person name="Bloem J."/>
            <person name="Labutti K."/>
            <person name="Salamov A."/>
            <person name="Andreopoulos B."/>
            <person name="Baker S."/>
            <person name="Barry K."/>
            <person name="Bills G."/>
            <person name="Bluhm B."/>
            <person name="Cannon C."/>
            <person name="Castanera R."/>
            <person name="Culley D."/>
            <person name="Daum C."/>
            <person name="Ezra D."/>
            <person name="Gonzalez J."/>
            <person name="Henrissat B."/>
            <person name="Kuo A."/>
            <person name="Liang C."/>
            <person name="Lipzen A."/>
            <person name="Lutzoni F."/>
            <person name="Magnuson J."/>
            <person name="Mondo S."/>
            <person name="Nolan M."/>
            <person name="Ohm R."/>
            <person name="Pangilinan J."/>
            <person name="Park H.-J."/>
            <person name="Ramirez L."/>
            <person name="Alfaro M."/>
            <person name="Sun H."/>
            <person name="Tritt A."/>
            <person name="Yoshinaga Y."/>
            <person name="Zwiers L.-H."/>
            <person name="Turgeon B."/>
            <person name="Goodwin S."/>
            <person name="Spatafora J."/>
            <person name="Crous P."/>
            <person name="Grigoriev I."/>
        </authorList>
    </citation>
    <scope>NUCLEOTIDE SEQUENCE</scope>
    <source>
        <strain evidence="9">CBS 161.51</strain>
    </source>
</reference>
<feature type="transmembrane region" description="Helical" evidence="7">
    <location>
        <begin position="63"/>
        <end position="84"/>
    </location>
</feature>
<keyword evidence="3 7" id="KW-1133">Transmembrane helix</keyword>
<feature type="compositionally biased region" description="Basic and acidic residues" evidence="6">
    <location>
        <begin position="180"/>
        <end position="196"/>
    </location>
</feature>
<dbReference type="AlphaFoldDB" id="A0A6A5ST95"/>
<feature type="domain" description="Rhodopsin" evidence="8">
    <location>
        <begin position="2"/>
        <end position="128"/>
    </location>
</feature>
<evidence type="ECO:0000256" key="4">
    <source>
        <dbReference type="ARBA" id="ARBA00023136"/>
    </source>
</evidence>
<dbReference type="OrthoDB" id="5329176at2759"/>
<accession>A0A6A5ST95</accession>
<comment type="similarity">
    <text evidence="5">Belongs to the SAT4 family.</text>
</comment>
<proteinExistence type="inferred from homology"/>
<organism evidence="9 10">
    <name type="scientific">Clathrospora elynae</name>
    <dbReference type="NCBI Taxonomy" id="706981"/>
    <lineage>
        <taxon>Eukaryota</taxon>
        <taxon>Fungi</taxon>
        <taxon>Dikarya</taxon>
        <taxon>Ascomycota</taxon>
        <taxon>Pezizomycotina</taxon>
        <taxon>Dothideomycetes</taxon>
        <taxon>Pleosporomycetidae</taxon>
        <taxon>Pleosporales</taxon>
        <taxon>Diademaceae</taxon>
        <taxon>Clathrospora</taxon>
    </lineage>
</organism>
<dbReference type="GO" id="GO:0016020">
    <property type="term" value="C:membrane"/>
    <property type="evidence" value="ECO:0007669"/>
    <property type="project" value="UniProtKB-SubCell"/>
</dbReference>
<evidence type="ECO:0000313" key="10">
    <source>
        <dbReference type="Proteomes" id="UP000800038"/>
    </source>
</evidence>
<protein>
    <recommendedName>
        <fullName evidence="8">Rhodopsin domain-containing protein</fullName>
    </recommendedName>
</protein>
<dbReference type="InterPro" id="IPR052337">
    <property type="entry name" value="SAT4-like"/>
</dbReference>
<feature type="compositionally biased region" description="Polar residues" evidence="6">
    <location>
        <begin position="132"/>
        <end position="145"/>
    </location>
</feature>
<dbReference type="PANTHER" id="PTHR33048:SF47">
    <property type="entry name" value="INTEGRAL MEMBRANE PROTEIN-RELATED"/>
    <property type="match status" value="1"/>
</dbReference>
<feature type="transmembrane region" description="Helical" evidence="7">
    <location>
        <begin position="96"/>
        <end position="119"/>
    </location>
</feature>
<dbReference type="Pfam" id="PF20684">
    <property type="entry name" value="Fung_rhodopsin"/>
    <property type="match status" value="1"/>
</dbReference>
<feature type="region of interest" description="Disordered" evidence="6">
    <location>
        <begin position="132"/>
        <end position="211"/>
    </location>
</feature>
<keyword evidence="4 7" id="KW-0472">Membrane</keyword>
<dbReference type="InterPro" id="IPR049326">
    <property type="entry name" value="Rhodopsin_dom_fungi"/>
</dbReference>
<dbReference type="EMBL" id="ML976031">
    <property type="protein sequence ID" value="KAF1942819.1"/>
    <property type="molecule type" value="Genomic_DNA"/>
</dbReference>
<evidence type="ECO:0000256" key="1">
    <source>
        <dbReference type="ARBA" id="ARBA00004141"/>
    </source>
</evidence>
<keyword evidence="10" id="KW-1185">Reference proteome</keyword>
<evidence type="ECO:0000259" key="8">
    <source>
        <dbReference type="Pfam" id="PF20684"/>
    </source>
</evidence>
<evidence type="ECO:0000313" key="9">
    <source>
        <dbReference type="EMBL" id="KAF1942819.1"/>
    </source>
</evidence>
<evidence type="ECO:0000256" key="7">
    <source>
        <dbReference type="SAM" id="Phobius"/>
    </source>
</evidence>
<dbReference type="Proteomes" id="UP000800038">
    <property type="component" value="Unassembled WGS sequence"/>
</dbReference>
<comment type="subcellular location">
    <subcellularLocation>
        <location evidence="1">Membrane</location>
        <topology evidence="1">Multi-pass membrane protein</topology>
    </subcellularLocation>
</comment>
<keyword evidence="2 7" id="KW-0812">Transmembrane</keyword>
<gene>
    <name evidence="9" type="ORF">EJ02DRAFT_487885</name>
</gene>
<evidence type="ECO:0000256" key="5">
    <source>
        <dbReference type="ARBA" id="ARBA00038359"/>
    </source>
</evidence>
<name>A0A6A5ST95_9PLEO</name>
<sequence>MVVFQCTPFDEILHPGSHPDAVCISKLSLLFTPSVLNSVEDFYILILPISTVWKLQMSMRRKVTVFSVIGFGSSAVIIACFRLVPLFELYSSPDTSWVLGKMVIVAALEIQFAIIAVNLPSLKALWKRYTNDSSGGSEHVGSNSKGYKLSSYERRTGGSVSGGKWGTGLKSKGSRGSVTRLERGMKSTEAEEESFRPGDTSLHVPMKEGKGEPSAIKVTTDVKVMSI</sequence>
<evidence type="ECO:0000256" key="2">
    <source>
        <dbReference type="ARBA" id="ARBA00022692"/>
    </source>
</evidence>
<evidence type="ECO:0000256" key="3">
    <source>
        <dbReference type="ARBA" id="ARBA00022989"/>
    </source>
</evidence>
<evidence type="ECO:0000256" key="6">
    <source>
        <dbReference type="SAM" id="MobiDB-lite"/>
    </source>
</evidence>
<dbReference type="PANTHER" id="PTHR33048">
    <property type="entry name" value="PTH11-LIKE INTEGRAL MEMBRANE PROTEIN (AFU_ORTHOLOGUE AFUA_5G11245)"/>
    <property type="match status" value="1"/>
</dbReference>